<protein>
    <submittedName>
        <fullName evidence="1">Uncharacterized protein</fullName>
    </submittedName>
</protein>
<organism evidence="1 2">
    <name type="scientific">Paenirhodobacter huangdaonensis</name>
    <dbReference type="NCBI Taxonomy" id="2501515"/>
    <lineage>
        <taxon>Bacteria</taxon>
        <taxon>Pseudomonadati</taxon>
        <taxon>Pseudomonadota</taxon>
        <taxon>Alphaproteobacteria</taxon>
        <taxon>Rhodobacterales</taxon>
        <taxon>Rhodobacter group</taxon>
        <taxon>Paenirhodobacter</taxon>
    </lineage>
</organism>
<gene>
    <name evidence="1" type="ORF">EOW66_02190</name>
</gene>
<dbReference type="AlphaFoldDB" id="A0A443M0M3"/>
<reference evidence="1 2" key="1">
    <citation type="submission" date="2019-01" db="EMBL/GenBank/DDBJ databases">
        <title>Sinorhodobacter populi sp. nov. isolated from the symptomatic bark tissue of Populus euramericana canker.</title>
        <authorList>
            <person name="Xu G."/>
        </authorList>
    </citation>
    <scope>NUCLEOTIDE SEQUENCE [LARGE SCALE GENOMIC DNA]</scope>
    <source>
        <strain evidence="1 2">CGMCC 1.12963</strain>
    </source>
</reference>
<sequence>MAWVLDELGAGIPEADTLTGRIREDAAWWADLATPHEVEAYVAAGLRRIERTAFCEAARKRIFAAIWESFGDADRKAFLGRVDPAGRFTGRGR</sequence>
<name>A0A443M0M3_9RHOB</name>
<reference evidence="2" key="2">
    <citation type="submission" date="2019-01" db="EMBL/GenBank/DDBJ databases">
        <title>Sinorhodobacter populi sp. nov. isolated from the symptomatic bark tissue of Populus euramericana canker.</title>
        <authorList>
            <person name="Li Y."/>
        </authorList>
    </citation>
    <scope>NUCLEOTIDE SEQUENCE [LARGE SCALE GENOMIC DNA]</scope>
    <source>
        <strain evidence="2">CGMCC 1.12963</strain>
    </source>
</reference>
<keyword evidence="2" id="KW-1185">Reference proteome</keyword>
<comment type="caution">
    <text evidence="1">The sequence shown here is derived from an EMBL/GenBank/DDBJ whole genome shotgun (WGS) entry which is preliminary data.</text>
</comment>
<dbReference type="EMBL" id="SAVA01000001">
    <property type="protein sequence ID" value="RWR55086.1"/>
    <property type="molecule type" value="Genomic_DNA"/>
</dbReference>
<proteinExistence type="predicted"/>
<accession>A0A443M0M3</accession>
<dbReference type="Proteomes" id="UP000288071">
    <property type="component" value="Unassembled WGS sequence"/>
</dbReference>
<evidence type="ECO:0000313" key="2">
    <source>
        <dbReference type="Proteomes" id="UP000288071"/>
    </source>
</evidence>
<evidence type="ECO:0000313" key="1">
    <source>
        <dbReference type="EMBL" id="RWR55086.1"/>
    </source>
</evidence>